<dbReference type="InterPro" id="IPR036900">
    <property type="entry name" value="A-D-PHexomutase_C_sf"/>
</dbReference>
<dbReference type="Pfam" id="PF00408">
    <property type="entry name" value="PGM_PMM_IV"/>
    <property type="match status" value="1"/>
</dbReference>
<proteinExistence type="predicted"/>
<accession>A1HM92</accession>
<dbReference type="EMBL" id="AAWL01000001">
    <property type="protein sequence ID" value="EAX48939.1"/>
    <property type="molecule type" value="Genomic_DNA"/>
</dbReference>
<dbReference type="InterPro" id="IPR005843">
    <property type="entry name" value="A-D-PHexomutase_C"/>
</dbReference>
<sequence length="37" mass="4263">MSNTEPLLRLNVETRGDRELLAEKTEELLAFIDGIKF</sequence>
<evidence type="ECO:0000313" key="2">
    <source>
        <dbReference type="EMBL" id="EAX48939.1"/>
    </source>
</evidence>
<dbReference type="Proteomes" id="UP000005139">
    <property type="component" value="Unassembled WGS sequence"/>
</dbReference>
<dbReference type="AlphaFoldDB" id="A1HM92"/>
<name>A1HM92_9FIRM</name>
<keyword evidence="3" id="KW-1185">Reference proteome</keyword>
<reference evidence="2 3" key="1">
    <citation type="submission" date="2007-01" db="EMBL/GenBank/DDBJ databases">
        <title>Annotation of the draft genome assembly of Thermosinus carboxydivorans Nor1.</title>
        <authorList>
            <consortium name="US DOE Joint Genome Institute (JGI-ORNL)"/>
            <person name="Larimer F."/>
            <person name="Land M."/>
            <person name="Hauser L."/>
        </authorList>
    </citation>
    <scope>NUCLEOTIDE SEQUENCE [LARGE SCALE GENOMIC DNA]</scope>
    <source>
        <strain evidence="2 3">Nor1</strain>
    </source>
</reference>
<gene>
    <name evidence="2" type="ORF">TcarDRAFT_2628</name>
</gene>
<comment type="caution">
    <text evidence="2">The sequence shown here is derived from an EMBL/GenBank/DDBJ whole genome shotgun (WGS) entry which is preliminary data.</text>
</comment>
<reference evidence="2 3" key="2">
    <citation type="submission" date="2007-01" db="EMBL/GenBank/DDBJ databases">
        <title>Sequencing of the draft genome and assembly of Thermosinus carboxydivorans Nor1.</title>
        <authorList>
            <consortium name="US DOE Joint Genome Institute (JGI-PGF)"/>
            <person name="Copeland A."/>
            <person name="Lucas S."/>
            <person name="Lapidus A."/>
            <person name="Barry K."/>
            <person name="Glavina del Rio T."/>
            <person name="Dalin E."/>
            <person name="Tice H."/>
            <person name="Bruce D."/>
            <person name="Pitluck S."/>
            <person name="Richardson P."/>
        </authorList>
    </citation>
    <scope>NUCLEOTIDE SEQUENCE [LARGE SCALE GENOMIC DNA]</scope>
    <source>
        <strain evidence="2 3">Nor1</strain>
    </source>
</reference>
<evidence type="ECO:0000259" key="1">
    <source>
        <dbReference type="Pfam" id="PF00408"/>
    </source>
</evidence>
<evidence type="ECO:0000313" key="3">
    <source>
        <dbReference type="Proteomes" id="UP000005139"/>
    </source>
</evidence>
<dbReference type="Gene3D" id="3.30.310.50">
    <property type="entry name" value="Alpha-D-phosphohexomutase, C-terminal domain"/>
    <property type="match status" value="1"/>
</dbReference>
<dbReference type="GO" id="GO:0016868">
    <property type="term" value="F:intramolecular phosphotransferase activity"/>
    <property type="evidence" value="ECO:0007669"/>
    <property type="project" value="InterPro"/>
</dbReference>
<organism evidence="2 3">
    <name type="scientific">Thermosinus carboxydivorans Nor1</name>
    <dbReference type="NCBI Taxonomy" id="401526"/>
    <lineage>
        <taxon>Bacteria</taxon>
        <taxon>Bacillati</taxon>
        <taxon>Bacillota</taxon>
        <taxon>Negativicutes</taxon>
        <taxon>Selenomonadales</taxon>
        <taxon>Sporomusaceae</taxon>
        <taxon>Thermosinus</taxon>
    </lineage>
</organism>
<feature type="domain" description="Alpha-D-phosphohexomutase C-terminal" evidence="1">
    <location>
        <begin position="2"/>
        <end position="27"/>
    </location>
</feature>
<dbReference type="SUPFAM" id="SSF55957">
    <property type="entry name" value="Phosphoglucomutase, C-terminal domain"/>
    <property type="match status" value="1"/>
</dbReference>
<protein>
    <recommendedName>
        <fullName evidence="1">Alpha-D-phosphohexomutase C-terminal domain-containing protein</fullName>
    </recommendedName>
</protein>